<name>A0ABU2N0X7_9ACTN</name>
<evidence type="ECO:0000313" key="2">
    <source>
        <dbReference type="Proteomes" id="UP001183246"/>
    </source>
</evidence>
<comment type="caution">
    <text evidence="1">The sequence shown here is derived from an EMBL/GenBank/DDBJ whole genome shotgun (WGS) entry which is preliminary data.</text>
</comment>
<organism evidence="1 2">
    <name type="scientific">Streptomyces litchfieldiae</name>
    <dbReference type="NCBI Taxonomy" id="3075543"/>
    <lineage>
        <taxon>Bacteria</taxon>
        <taxon>Bacillati</taxon>
        <taxon>Actinomycetota</taxon>
        <taxon>Actinomycetes</taxon>
        <taxon>Kitasatosporales</taxon>
        <taxon>Streptomycetaceae</taxon>
        <taxon>Streptomyces</taxon>
    </lineage>
</organism>
<gene>
    <name evidence="1" type="ORF">RM590_33235</name>
</gene>
<dbReference type="InterPro" id="IPR018655">
    <property type="entry name" value="DUF2086"/>
</dbReference>
<dbReference type="Proteomes" id="UP001183246">
    <property type="component" value="Unassembled WGS sequence"/>
</dbReference>
<sequence length="226" mass="25363">MIDWPAVTEELDAEGVALTGPLLTPDGCAEIRELFDRREHFRSTVHMAAHRFGEGVYRYFRAPLHPVVADLRERLYPPLAGIANAWAARLGEEGFPERHAELLDRCAAAGQHRPTPLLLRYGRGGYNCLHQDVYGELTFPLQVAIMLDRPDQDFTGGESVFVEQRPRAQSRPIVRRPGQGQGMIFTVRHRPVRSARGWSRVALRHGVSAVHGGARHVLGIIFHDAR</sequence>
<proteinExistence type="predicted"/>
<keyword evidence="2" id="KW-1185">Reference proteome</keyword>
<accession>A0ABU2N0X7</accession>
<dbReference type="Pfam" id="PF09859">
    <property type="entry name" value="Oxygenase-NA"/>
    <property type="match status" value="1"/>
</dbReference>
<dbReference type="RefSeq" id="WP_311708520.1">
    <property type="nucleotide sequence ID" value="NZ_JAVREL010000031.1"/>
</dbReference>
<reference evidence="2" key="1">
    <citation type="submission" date="2023-07" db="EMBL/GenBank/DDBJ databases">
        <title>30 novel species of actinomycetes from the DSMZ collection.</title>
        <authorList>
            <person name="Nouioui I."/>
        </authorList>
    </citation>
    <scope>NUCLEOTIDE SEQUENCE [LARGE SCALE GENOMIC DNA]</scope>
    <source>
        <strain evidence="2">DSM 44938</strain>
    </source>
</reference>
<dbReference type="Gene3D" id="2.60.120.620">
    <property type="entry name" value="q2cbj1_9rhob like domain"/>
    <property type="match status" value="1"/>
</dbReference>
<dbReference type="EMBL" id="JAVREL010000031">
    <property type="protein sequence ID" value="MDT0347401.1"/>
    <property type="molecule type" value="Genomic_DNA"/>
</dbReference>
<evidence type="ECO:0000313" key="1">
    <source>
        <dbReference type="EMBL" id="MDT0347401.1"/>
    </source>
</evidence>
<protein>
    <submittedName>
        <fullName evidence="1">2OG-Fe(II) oxygenase</fullName>
    </submittedName>
</protein>